<keyword evidence="3" id="KW-1185">Reference proteome</keyword>
<comment type="caution">
    <text evidence="2">The sequence shown here is derived from an EMBL/GenBank/DDBJ whole genome shotgun (WGS) entry which is preliminary data.</text>
</comment>
<reference evidence="2 3" key="1">
    <citation type="journal article" date="2017" name="Mol. Biol. Evol.">
        <title>The 4-celled Tetrabaena socialis nuclear genome reveals the essential components for genetic control of cell number at the origin of multicellularity in the volvocine lineage.</title>
        <authorList>
            <person name="Featherston J."/>
            <person name="Arakaki Y."/>
            <person name="Hanschen E.R."/>
            <person name="Ferris P.J."/>
            <person name="Michod R.E."/>
            <person name="Olson B.J.S.C."/>
            <person name="Nozaki H."/>
            <person name="Durand P.M."/>
        </authorList>
    </citation>
    <scope>NUCLEOTIDE SEQUENCE [LARGE SCALE GENOMIC DNA]</scope>
    <source>
        <strain evidence="2 3">NIES-571</strain>
    </source>
</reference>
<gene>
    <name evidence="2" type="ORF">TSOC_011639</name>
</gene>
<dbReference type="Proteomes" id="UP000236333">
    <property type="component" value="Unassembled WGS sequence"/>
</dbReference>
<dbReference type="AlphaFoldDB" id="A0A2J7ZQ48"/>
<protein>
    <submittedName>
        <fullName evidence="2">Uncharacterized protein</fullName>
    </submittedName>
</protein>
<feature type="chain" id="PRO_5014345002" evidence="1">
    <location>
        <begin position="19"/>
        <end position="439"/>
    </location>
</feature>
<evidence type="ECO:0000313" key="3">
    <source>
        <dbReference type="Proteomes" id="UP000236333"/>
    </source>
</evidence>
<evidence type="ECO:0000313" key="2">
    <source>
        <dbReference type="EMBL" id="PNH02389.1"/>
    </source>
</evidence>
<sequence>MAMQDVAVLVALLWPASTFLTHVDLFASRLPRDAEGVHDELQRACNARPPRTRSVLLSRRKKRAAAIAADVAAYEARVAEPCCGPKRLQPDKQAVSVVCSDGRITASPASPASQPPPPPHVQEVASRLQQLAEAHGVNMPGALVFVALQTGIDDVADKYHSLQLGWTKDTADAATYETLPPEFAPSQMRDYNGLRGGVLGKPRPRAGARGGGRFTDPEVLKALFYCYDTCSELEVYSEPIGRFDAGHMTWMAGFACILTNQTALATSGCNEPKRRQHMGNALGSPPEPALLYQTRNPDNTVMDNAVTAIITVLWGLAVSKLPFLEAYRLQQLAEAHGVNMPGALVFVALQTGIDDVADKYHSLQLGWTKDTADAATTRNPDNTVMDNAVTAIITVLWGLAVSKLPFLEAYRGSFLACKGEGVVLGETVTNLISHGATKF</sequence>
<evidence type="ECO:0000256" key="1">
    <source>
        <dbReference type="SAM" id="SignalP"/>
    </source>
</evidence>
<keyword evidence="1" id="KW-0732">Signal</keyword>
<organism evidence="2 3">
    <name type="scientific">Tetrabaena socialis</name>
    <dbReference type="NCBI Taxonomy" id="47790"/>
    <lineage>
        <taxon>Eukaryota</taxon>
        <taxon>Viridiplantae</taxon>
        <taxon>Chlorophyta</taxon>
        <taxon>core chlorophytes</taxon>
        <taxon>Chlorophyceae</taxon>
        <taxon>CS clade</taxon>
        <taxon>Chlamydomonadales</taxon>
        <taxon>Tetrabaenaceae</taxon>
        <taxon>Tetrabaena</taxon>
    </lineage>
</organism>
<accession>A0A2J7ZQ48</accession>
<feature type="signal peptide" evidence="1">
    <location>
        <begin position="1"/>
        <end position="18"/>
    </location>
</feature>
<dbReference type="EMBL" id="PGGS01000664">
    <property type="protein sequence ID" value="PNH02389.1"/>
    <property type="molecule type" value="Genomic_DNA"/>
</dbReference>
<name>A0A2J7ZQ48_9CHLO</name>
<proteinExistence type="predicted"/>